<evidence type="ECO:0000256" key="1">
    <source>
        <dbReference type="SAM" id="MobiDB-lite"/>
    </source>
</evidence>
<dbReference type="AlphaFoldDB" id="I2C4J6"/>
<feature type="region of interest" description="Disordered" evidence="1">
    <location>
        <begin position="52"/>
        <end position="83"/>
    </location>
</feature>
<keyword evidence="3" id="KW-0326">Glycosidase</keyword>
<dbReference type="InterPro" id="IPR050248">
    <property type="entry name" value="Polysacc_deacetylase_ArnD"/>
</dbReference>
<dbReference type="Pfam" id="PF01522">
    <property type="entry name" value="Polysacc_deac_1"/>
    <property type="match status" value="1"/>
</dbReference>
<dbReference type="HOGENOM" id="CLU_021264_1_1_9"/>
<accession>I2C4J6</accession>
<dbReference type="PANTHER" id="PTHR10587">
    <property type="entry name" value="GLYCOSYL TRANSFERASE-RELATED"/>
    <property type="match status" value="1"/>
</dbReference>
<keyword evidence="3" id="KW-0378">Hydrolase</keyword>
<dbReference type="SUPFAM" id="SSF88713">
    <property type="entry name" value="Glycoside hydrolase/deacetylase"/>
    <property type="match status" value="1"/>
</dbReference>
<dbReference type="KEGG" id="bqy:MUS_1558"/>
<dbReference type="PATRIC" id="fig|1126211.3.peg.1487"/>
<organism evidence="3 4">
    <name type="scientific">Bacillus amyloliquefaciens (strain Y2)</name>
    <name type="common">Bacillus amyloliquefaciens subsp. plantarum (strain B9601-Y2)</name>
    <dbReference type="NCBI Taxonomy" id="1155777"/>
    <lineage>
        <taxon>Bacteria</taxon>
        <taxon>Bacillati</taxon>
        <taxon>Bacillota</taxon>
        <taxon>Bacilli</taxon>
        <taxon>Bacillales</taxon>
        <taxon>Bacillaceae</taxon>
        <taxon>Bacillus</taxon>
        <taxon>Bacillus amyloliquefaciens group</taxon>
    </lineage>
</organism>
<proteinExistence type="predicted"/>
<dbReference type="Gene3D" id="3.20.20.370">
    <property type="entry name" value="Glycoside hydrolase/deacetylase"/>
    <property type="match status" value="1"/>
</dbReference>
<sequence length="294" mass="33529">MCKKGTLFFVRALFFRYTGGKTISGGIVMYKAAAAVVCMCLLAGCQSNEKMQTNKPHSQAAANHAKRENHHTKEEKQKKQKAEPRYYINPKTFSVEKMDEQKEKKPIALVTIDDAPDQHAAEIADKLHDLNASAIFFVNGHFLKKDENKKALKHIHELGFMIGNHTMTHQNLKDLSEQKQREEIIGVNKAVEKVIGEKPAFFRAPFGSNTDYSDRLIKKEGMVKMNWTFGYDWDQKYQSKKALTDITLSSPYLRDGANILMHDRKWTAEAMPDIVKGLRNKGYTVIDPRAIKRP</sequence>
<keyword evidence="3" id="KW-0858">Xylan degradation</keyword>
<feature type="domain" description="NodB homology" evidence="2">
    <location>
        <begin position="106"/>
        <end position="286"/>
    </location>
</feature>
<feature type="compositionally biased region" description="Basic and acidic residues" evidence="1">
    <location>
        <begin position="71"/>
        <end position="83"/>
    </location>
</feature>
<name>I2C4J6_BACAY</name>
<keyword evidence="3" id="KW-0119">Carbohydrate metabolism</keyword>
<dbReference type="InterPro" id="IPR011330">
    <property type="entry name" value="Glyco_hydro/deAcase_b/a-brl"/>
</dbReference>
<evidence type="ECO:0000313" key="4">
    <source>
        <dbReference type="Proteomes" id="UP000002878"/>
    </source>
</evidence>
<dbReference type="PROSITE" id="PS51677">
    <property type="entry name" value="NODB"/>
    <property type="match status" value="1"/>
</dbReference>
<dbReference type="EC" id="3.5.1.-" evidence="3"/>
<protein>
    <submittedName>
        <fullName evidence="3">Endo-1,4-beta-xylanase D</fullName>
        <ecNumber evidence="3">3.5.1.-</ecNumber>
    </submittedName>
</protein>
<dbReference type="GO" id="GO:0016810">
    <property type="term" value="F:hydrolase activity, acting on carbon-nitrogen (but not peptide) bonds"/>
    <property type="evidence" value="ECO:0007669"/>
    <property type="project" value="InterPro"/>
</dbReference>
<evidence type="ECO:0000259" key="2">
    <source>
        <dbReference type="PROSITE" id="PS51677"/>
    </source>
</evidence>
<reference evidence="3 4" key="1">
    <citation type="journal article" date="2012" name="J. Biotechnol.">
        <title>Genome sequence of the plant growth promoting strain Bacillus amyloliquefaciens subsp. plantarum B9601-Y2 and expression of mersacidin and other secondary metabolites.</title>
        <authorList>
            <person name="He P."/>
            <person name="Hao K."/>
            <person name="Blom J."/>
            <person name="Ruckert C."/>
            <person name="Vater J."/>
            <person name="Mao Z."/>
            <person name="Wu Y."/>
            <person name="Hou M."/>
            <person name="He P."/>
            <person name="He Y."/>
            <person name="Borriss R."/>
        </authorList>
    </citation>
    <scope>NUCLEOTIDE SEQUENCE [LARGE SCALE GENOMIC DNA]</scope>
    <source>
        <strain evidence="3">Y2</strain>
    </source>
</reference>
<dbReference type="EMBL" id="CP003332">
    <property type="protein sequence ID" value="AFJ61570.1"/>
    <property type="molecule type" value="Genomic_DNA"/>
</dbReference>
<keyword evidence="3" id="KW-0624">Polysaccharide degradation</keyword>
<evidence type="ECO:0000313" key="3">
    <source>
        <dbReference type="EMBL" id="AFJ61570.1"/>
    </source>
</evidence>
<dbReference type="Proteomes" id="UP000002878">
    <property type="component" value="Chromosome"/>
</dbReference>
<dbReference type="InterPro" id="IPR002509">
    <property type="entry name" value="NODB_dom"/>
</dbReference>
<dbReference type="GO" id="GO:0045493">
    <property type="term" value="P:xylan catabolic process"/>
    <property type="evidence" value="ECO:0007669"/>
    <property type="project" value="UniProtKB-KW"/>
</dbReference>
<gene>
    <name evidence="3" type="primary">xynD</name>
    <name evidence="3" type="ORF">MUS_1558</name>
</gene>
<dbReference type="GO" id="GO:0016798">
    <property type="term" value="F:hydrolase activity, acting on glycosyl bonds"/>
    <property type="evidence" value="ECO:0007669"/>
    <property type="project" value="UniProtKB-KW"/>
</dbReference>
<feature type="compositionally biased region" description="Polar residues" evidence="1">
    <location>
        <begin position="52"/>
        <end position="61"/>
    </location>
</feature>
<dbReference type="CDD" id="cd10917">
    <property type="entry name" value="CE4_NodB_like_6s_7s"/>
    <property type="match status" value="1"/>
</dbReference>